<reference evidence="1 2" key="1">
    <citation type="journal article" date="2012" name="J. Bacteriol.">
        <title>Draft Genome Sequence of Mesorhizobium alhagi CCNWXJ12-2T, a Novel Salt-Resistant Species Isolated from the Desert of Northwestern China.</title>
        <authorList>
            <person name="Zhou M."/>
            <person name="Chen W."/>
            <person name="Chen H."/>
            <person name="Wei G."/>
        </authorList>
    </citation>
    <scope>NUCLEOTIDE SEQUENCE [LARGE SCALE GENOMIC DNA]</scope>
    <source>
        <strain evidence="1 2">CCNWXJ12-2</strain>
    </source>
</reference>
<dbReference type="AlphaFoldDB" id="H0I189"/>
<gene>
    <name evidence="1" type="ORF">MAXJ12_31132</name>
</gene>
<protein>
    <submittedName>
        <fullName evidence="1">Uncharacterized protein</fullName>
    </submittedName>
</protein>
<keyword evidence="2" id="KW-1185">Reference proteome</keyword>
<evidence type="ECO:0000313" key="2">
    <source>
        <dbReference type="Proteomes" id="UP000003250"/>
    </source>
</evidence>
<evidence type="ECO:0000313" key="1">
    <source>
        <dbReference type="EMBL" id="EHK53251.1"/>
    </source>
</evidence>
<proteinExistence type="predicted"/>
<sequence length="51" mass="5689">MGLDSYVHQGIFGDRRPAAVFCMHQAKIKAATPMASKPFNPTHPGKSQWYL</sequence>
<dbReference type="PATRIC" id="fig|1107882.3.peg.6022"/>
<name>H0I189_9HYPH</name>
<accession>H0I189</accession>
<organism evidence="1 2">
    <name type="scientific">Mesorhizobium alhagi CCNWXJ12-2</name>
    <dbReference type="NCBI Taxonomy" id="1107882"/>
    <lineage>
        <taxon>Bacteria</taxon>
        <taxon>Pseudomonadati</taxon>
        <taxon>Pseudomonadota</taxon>
        <taxon>Alphaproteobacteria</taxon>
        <taxon>Hyphomicrobiales</taxon>
        <taxon>Phyllobacteriaceae</taxon>
        <taxon>Allomesorhizobium</taxon>
    </lineage>
</organism>
<dbReference type="EMBL" id="AHAM01000278">
    <property type="protein sequence ID" value="EHK53251.1"/>
    <property type="molecule type" value="Genomic_DNA"/>
</dbReference>
<dbReference type="Proteomes" id="UP000003250">
    <property type="component" value="Unassembled WGS sequence"/>
</dbReference>